<dbReference type="PANTHER" id="PTHR45138:SF24">
    <property type="entry name" value="DIGUANYLATE CYCLASE DGCC-RELATED"/>
    <property type="match status" value="1"/>
</dbReference>
<dbReference type="Proteomes" id="UP000029443">
    <property type="component" value="Unassembled WGS sequence"/>
</dbReference>
<dbReference type="Pfam" id="PF00990">
    <property type="entry name" value="GGDEF"/>
    <property type="match status" value="1"/>
</dbReference>
<dbReference type="InterPro" id="IPR029787">
    <property type="entry name" value="Nucleotide_cyclase"/>
</dbReference>
<keyword evidence="5" id="KW-1185">Reference proteome</keyword>
<dbReference type="CDD" id="cd01949">
    <property type="entry name" value="GGDEF"/>
    <property type="match status" value="1"/>
</dbReference>
<accession>A0ABR4WBG2</accession>
<evidence type="ECO:0000259" key="3">
    <source>
        <dbReference type="PROSITE" id="PS50887"/>
    </source>
</evidence>
<evidence type="ECO:0000256" key="1">
    <source>
        <dbReference type="ARBA" id="ARBA00012528"/>
    </source>
</evidence>
<proteinExistence type="predicted"/>
<dbReference type="PROSITE" id="PS50112">
    <property type="entry name" value="PAS"/>
    <property type="match status" value="1"/>
</dbReference>
<dbReference type="Gene3D" id="3.30.450.20">
    <property type="entry name" value="PAS domain"/>
    <property type="match status" value="1"/>
</dbReference>
<reference evidence="4 5" key="1">
    <citation type="submission" date="2012-09" db="EMBL/GenBank/DDBJ databases">
        <title>Genome Sequence of alkane-degrading Bacterium Alcanivorax jadensis T9.</title>
        <authorList>
            <person name="Lai Q."/>
            <person name="Shao Z."/>
        </authorList>
    </citation>
    <scope>NUCLEOTIDE SEQUENCE [LARGE SCALE GENOMIC DNA]</scope>
    <source>
        <strain evidence="4 5">T9</strain>
    </source>
</reference>
<dbReference type="Pfam" id="PF13188">
    <property type="entry name" value="PAS_8"/>
    <property type="match status" value="1"/>
</dbReference>
<dbReference type="PANTHER" id="PTHR45138">
    <property type="entry name" value="REGULATORY COMPONENTS OF SENSORY TRANSDUCTION SYSTEM"/>
    <property type="match status" value="1"/>
</dbReference>
<sequence length="321" mass="35434">MPWSADCRALINAMSMPVFVVHADGHIEWLNRRASQLLGDRVPKTIKCLLASPSRSEEFLRSMRRNQAFSHLALHLGAPMQDSYIASTRIARQGEVLDFWLLELLPRQWVVGGMHQLSQMVQRTTALKRERAAAEKTALVAQTQASRDALTGIANRRAFDDWLATALADQQQELSVMIVDLDYFKAINDTHGHDLGDQVLQRVARLLSGTLTRRGDQVARIGGEEFGILLPGADIHASLKVAWRLVMTLRNHNAGCPSGESWQPVTLSVGVATRLPGSNITGRELMRQADRGLYLAKQRGRDQAVHAALSGQSDPPRADAG</sequence>
<feature type="domain" description="GGDEF" evidence="3">
    <location>
        <begin position="172"/>
        <end position="309"/>
    </location>
</feature>
<evidence type="ECO:0000313" key="5">
    <source>
        <dbReference type="Proteomes" id="UP000029443"/>
    </source>
</evidence>
<feature type="domain" description="PAS" evidence="2">
    <location>
        <begin position="8"/>
        <end position="39"/>
    </location>
</feature>
<dbReference type="EC" id="2.7.7.65" evidence="1"/>
<dbReference type="EMBL" id="ARXU01000009">
    <property type="protein sequence ID" value="KGD60592.1"/>
    <property type="molecule type" value="Genomic_DNA"/>
</dbReference>
<gene>
    <name evidence="4" type="ORF">T9A_02327</name>
</gene>
<evidence type="ECO:0000259" key="2">
    <source>
        <dbReference type="PROSITE" id="PS50112"/>
    </source>
</evidence>
<name>A0ABR4WBG2_9GAMM</name>
<organism evidence="4 5">
    <name type="scientific">Alcanivorax jadensis T9</name>
    <dbReference type="NCBI Taxonomy" id="1177181"/>
    <lineage>
        <taxon>Bacteria</taxon>
        <taxon>Pseudomonadati</taxon>
        <taxon>Pseudomonadota</taxon>
        <taxon>Gammaproteobacteria</taxon>
        <taxon>Oceanospirillales</taxon>
        <taxon>Alcanivoracaceae</taxon>
        <taxon>Alcanivorax</taxon>
    </lineage>
</organism>
<dbReference type="SMART" id="SM00267">
    <property type="entry name" value="GGDEF"/>
    <property type="match status" value="1"/>
</dbReference>
<evidence type="ECO:0000313" key="4">
    <source>
        <dbReference type="EMBL" id="KGD60592.1"/>
    </source>
</evidence>
<protein>
    <recommendedName>
        <fullName evidence="1">diguanylate cyclase</fullName>
        <ecNumber evidence="1">2.7.7.65</ecNumber>
    </recommendedName>
</protein>
<dbReference type="InterPro" id="IPR050469">
    <property type="entry name" value="Diguanylate_Cyclase"/>
</dbReference>
<dbReference type="SUPFAM" id="SSF55073">
    <property type="entry name" value="Nucleotide cyclase"/>
    <property type="match status" value="1"/>
</dbReference>
<dbReference type="NCBIfam" id="TIGR00254">
    <property type="entry name" value="GGDEF"/>
    <property type="match status" value="1"/>
</dbReference>
<dbReference type="Gene3D" id="3.30.70.270">
    <property type="match status" value="1"/>
</dbReference>
<dbReference type="PROSITE" id="PS50887">
    <property type="entry name" value="GGDEF"/>
    <property type="match status" value="1"/>
</dbReference>
<comment type="caution">
    <text evidence="4">The sequence shown here is derived from an EMBL/GenBank/DDBJ whole genome shotgun (WGS) entry which is preliminary data.</text>
</comment>
<dbReference type="InterPro" id="IPR000014">
    <property type="entry name" value="PAS"/>
</dbReference>
<dbReference type="InterPro" id="IPR043128">
    <property type="entry name" value="Rev_trsase/Diguanyl_cyclase"/>
</dbReference>
<dbReference type="InterPro" id="IPR000160">
    <property type="entry name" value="GGDEF_dom"/>
</dbReference>
<dbReference type="RefSeq" id="WP_052042904.1">
    <property type="nucleotide sequence ID" value="NZ_ARXU01000009.1"/>
</dbReference>